<dbReference type="GO" id="GO:0005737">
    <property type="term" value="C:cytoplasm"/>
    <property type="evidence" value="ECO:0007669"/>
    <property type="project" value="UniProtKB-SubCell"/>
</dbReference>
<dbReference type="AlphaFoldDB" id="A0AA41XI50"/>
<dbReference type="InterPro" id="IPR042113">
    <property type="entry name" value="P_AcTrfase_dom1"/>
</dbReference>
<dbReference type="PIRSF" id="PIRSF006107">
    <property type="entry name" value="PhpActrans_proteobac"/>
    <property type="match status" value="1"/>
</dbReference>
<evidence type="ECO:0000256" key="3">
    <source>
        <dbReference type="ARBA" id="ARBA00004989"/>
    </source>
</evidence>
<protein>
    <recommendedName>
        <fullName evidence="7 13">Phosphate acetyltransferase</fullName>
        <ecNumber evidence="6 13">2.3.1.8</ecNumber>
    </recommendedName>
    <alternativeName>
        <fullName evidence="11 13">Phosphotransacetylase</fullName>
    </alternativeName>
</protein>
<dbReference type="NCBIfam" id="TIGR00651">
    <property type="entry name" value="pta"/>
    <property type="match status" value="1"/>
</dbReference>
<dbReference type="InterPro" id="IPR028979">
    <property type="entry name" value="Ser_kin/Pase_Hpr-like_N_sf"/>
</dbReference>
<keyword evidence="17" id="KW-1185">Reference proteome</keyword>
<comment type="similarity">
    <text evidence="5 13">In the N-terminal section; belongs to the CobB/CobQ family.</text>
</comment>
<dbReference type="PANTHER" id="PTHR43356:SF3">
    <property type="entry name" value="PHOSPHATE ACETYLTRANSFERASE"/>
    <property type="match status" value="1"/>
</dbReference>
<evidence type="ECO:0000256" key="8">
    <source>
        <dbReference type="ARBA" id="ARBA00022490"/>
    </source>
</evidence>
<keyword evidence="9 13" id="KW-0808">Transferase</keyword>
<dbReference type="NCBIfam" id="NF007233">
    <property type="entry name" value="PRK09653.1"/>
    <property type="match status" value="1"/>
</dbReference>
<dbReference type="InterPro" id="IPR004614">
    <property type="entry name" value="P_AcTrfase"/>
</dbReference>
<organism evidence="16 17">
    <name type="scientific">Herbiconiux oxytropis</name>
    <dbReference type="NCBI Taxonomy" id="2970915"/>
    <lineage>
        <taxon>Bacteria</taxon>
        <taxon>Bacillati</taxon>
        <taxon>Actinomycetota</taxon>
        <taxon>Actinomycetes</taxon>
        <taxon>Micrococcales</taxon>
        <taxon>Microbacteriaceae</taxon>
        <taxon>Herbiconiux</taxon>
    </lineage>
</organism>
<evidence type="ECO:0000256" key="2">
    <source>
        <dbReference type="ARBA" id="ARBA00004496"/>
    </source>
</evidence>
<dbReference type="SUPFAM" id="SSF53659">
    <property type="entry name" value="Isocitrate/Isopropylmalate dehydrogenase-like"/>
    <property type="match status" value="1"/>
</dbReference>
<keyword evidence="8 13" id="KW-0963">Cytoplasm</keyword>
<dbReference type="InterPro" id="IPR042112">
    <property type="entry name" value="P_AcTrfase_dom2"/>
</dbReference>
<dbReference type="InterPro" id="IPR027417">
    <property type="entry name" value="P-loop_NTPase"/>
</dbReference>
<dbReference type="Gene3D" id="3.40.50.10750">
    <property type="entry name" value="Isocitrate/Isopropylmalate dehydrogenase-like"/>
    <property type="match status" value="1"/>
</dbReference>
<evidence type="ECO:0000259" key="14">
    <source>
        <dbReference type="Pfam" id="PF01515"/>
    </source>
</evidence>
<dbReference type="Gene3D" id="3.40.50.10950">
    <property type="match status" value="1"/>
</dbReference>
<dbReference type="CDD" id="cd03109">
    <property type="entry name" value="DTBS"/>
    <property type="match status" value="1"/>
</dbReference>
<dbReference type="Pfam" id="PF13500">
    <property type="entry name" value="AAA_26"/>
    <property type="match status" value="1"/>
</dbReference>
<name>A0AA41XI50_9MICO</name>
<comment type="subcellular location">
    <subcellularLocation>
        <location evidence="2 13">Cytoplasm</location>
    </subcellularLocation>
</comment>
<dbReference type="PANTHER" id="PTHR43356">
    <property type="entry name" value="PHOSPHATE ACETYLTRANSFERASE"/>
    <property type="match status" value="1"/>
</dbReference>
<dbReference type="RefSeq" id="WP_259529692.1">
    <property type="nucleotide sequence ID" value="NZ_JANLCK010000007.1"/>
</dbReference>
<evidence type="ECO:0000256" key="9">
    <source>
        <dbReference type="ARBA" id="ARBA00022679"/>
    </source>
</evidence>
<comment type="catalytic activity">
    <reaction evidence="1 13">
        <text>acetyl-CoA + phosphate = acetyl phosphate + CoA</text>
        <dbReference type="Rhea" id="RHEA:19521"/>
        <dbReference type="ChEBI" id="CHEBI:22191"/>
        <dbReference type="ChEBI" id="CHEBI:43474"/>
        <dbReference type="ChEBI" id="CHEBI:57287"/>
        <dbReference type="ChEBI" id="CHEBI:57288"/>
        <dbReference type="EC" id="2.3.1.8"/>
    </reaction>
</comment>
<evidence type="ECO:0000259" key="15">
    <source>
        <dbReference type="Pfam" id="PF07085"/>
    </source>
</evidence>
<evidence type="ECO:0000256" key="11">
    <source>
        <dbReference type="ARBA" id="ARBA00031108"/>
    </source>
</evidence>
<evidence type="ECO:0000256" key="1">
    <source>
        <dbReference type="ARBA" id="ARBA00000705"/>
    </source>
</evidence>
<dbReference type="GO" id="GO:0008959">
    <property type="term" value="F:phosphate acetyltransferase activity"/>
    <property type="evidence" value="ECO:0007669"/>
    <property type="project" value="UniProtKB-EC"/>
</dbReference>
<dbReference type="SUPFAM" id="SSF52540">
    <property type="entry name" value="P-loop containing nucleoside triphosphate hydrolases"/>
    <property type="match status" value="1"/>
</dbReference>
<dbReference type="Pfam" id="PF01515">
    <property type="entry name" value="PTA_PTB"/>
    <property type="match status" value="1"/>
</dbReference>
<sequence length="725" mass="76487">MKSIYITSAEGHSGKSTIALGVLDILRRSVQRVGVFRPVARSVSARDYVLEMLLQNVGLDLEYEQAIGVTYDAVHDDPDAALSRILERYKAVEQRCDAVVILGSDYTDVGSPTELSFNARIAANLGAPVLLVLGGRRGQGNDELLGHSEARTPSDMRQITEIALVELRNAHASLVGIVANRSDPENLEKIRDAIGSAAREAVDALAESTSGAQPTRIPVWALPEDRVLVAPSVSGILESIDGTLEFGDRRLLAREALGVVVAAMSMRNVLPRLTEGAVVVVPADRAEVLLAVLMANASGTFPSLAAIVLNGGFELPEAVLRLIKGLDPAIPIISTGLGTYETAVRITSTRGRLAADSRVKYDNALSLFEQYVDGGQLLALLDVSTSDAVTPLMFEYGLLDRARAADRHIVLPEGDDDRILRAAATVLKRGVARLTILGEEESVRSRARDLGVDIDAAAVVSPFDPELRQRFAEEYQRLRAHKGTTYEMAFDTVSDVSYFGTMMVQLGLADGMVSGAAHTTAHTIRPAFEIIKTRPGVSVVSSVFLMALADRVLVYGDCAVVPDPTSPQLADIAVSAAATATQFGIEPRVAMLSYSTGASGSGADVEKVREATALVRAAAPELPVEGPIQYDAAADAAVAAAKMPGSAVAGRATVFIFPDLNTGNNTYKAVQRSAGAVAIGPVLQGLRKPINDLSRGALVPDIVNTIAITAIQAAALAASASEVSS</sequence>
<evidence type="ECO:0000256" key="13">
    <source>
        <dbReference type="PIRNR" id="PIRNR006107"/>
    </source>
</evidence>
<comment type="caution">
    <text evidence="16">The sequence shown here is derived from an EMBL/GenBank/DDBJ whole genome shotgun (WGS) entry which is preliminary data.</text>
</comment>
<evidence type="ECO:0000256" key="5">
    <source>
        <dbReference type="ARBA" id="ARBA00009786"/>
    </source>
</evidence>
<dbReference type="EC" id="2.3.1.8" evidence="6 13"/>
<evidence type="ECO:0000313" key="16">
    <source>
        <dbReference type="EMBL" id="MCS5726824.1"/>
    </source>
</evidence>
<accession>A0AA41XI50</accession>
<feature type="domain" description="Phosphate acetyl/butaryl transferase" evidence="14">
    <location>
        <begin position="394"/>
        <end position="710"/>
    </location>
</feature>
<dbReference type="FunFam" id="3.40.50.10750:FF:000001">
    <property type="entry name" value="Phosphate acetyltransferase"/>
    <property type="match status" value="1"/>
</dbReference>
<feature type="domain" description="DRTGG" evidence="15">
    <location>
        <begin position="236"/>
        <end position="347"/>
    </location>
</feature>
<dbReference type="Proteomes" id="UP001165587">
    <property type="component" value="Unassembled WGS sequence"/>
</dbReference>
<comment type="function">
    <text evidence="12 13">Involved in acetate metabolism.</text>
</comment>
<evidence type="ECO:0000256" key="10">
    <source>
        <dbReference type="ARBA" id="ARBA00023315"/>
    </source>
</evidence>
<proteinExistence type="inferred from homology"/>
<dbReference type="SUPFAM" id="SSF75138">
    <property type="entry name" value="HprK N-terminal domain-like"/>
    <property type="match status" value="1"/>
</dbReference>
<evidence type="ECO:0000256" key="7">
    <source>
        <dbReference type="ARBA" id="ARBA00021528"/>
    </source>
</evidence>
<comment type="pathway">
    <text evidence="3 13">Metabolic intermediate biosynthesis; acetyl-CoA biosynthesis; acetyl-CoA from acetate: step 2/2.</text>
</comment>
<reference evidence="16" key="1">
    <citation type="submission" date="2022-08" db="EMBL/GenBank/DDBJ databases">
        <authorList>
            <person name="Deng Y."/>
            <person name="Han X.-F."/>
            <person name="Zhang Y.-Q."/>
        </authorList>
    </citation>
    <scope>NUCLEOTIDE SEQUENCE</scope>
    <source>
        <strain evidence="16">CPCC 203407</strain>
    </source>
</reference>
<dbReference type="InterPro" id="IPR016475">
    <property type="entry name" value="P-Actrans_bac"/>
</dbReference>
<evidence type="ECO:0000256" key="6">
    <source>
        <dbReference type="ARBA" id="ARBA00012707"/>
    </source>
</evidence>
<dbReference type="InterPro" id="IPR010766">
    <property type="entry name" value="DRTGG"/>
</dbReference>
<dbReference type="Gene3D" id="3.40.1390.20">
    <property type="entry name" value="HprK N-terminal domain-like"/>
    <property type="match status" value="1"/>
</dbReference>
<gene>
    <name evidence="16" type="primary">pta</name>
    <name evidence="16" type="ORF">N1028_13065</name>
</gene>
<comment type="similarity">
    <text evidence="4 13">In the C-terminal section; belongs to the phosphate acetyltransferase and butyryltransferase family.</text>
</comment>
<dbReference type="EMBL" id="JANLCK010000007">
    <property type="protein sequence ID" value="MCS5726824.1"/>
    <property type="molecule type" value="Genomic_DNA"/>
</dbReference>
<evidence type="ECO:0000313" key="17">
    <source>
        <dbReference type="Proteomes" id="UP001165587"/>
    </source>
</evidence>
<dbReference type="InterPro" id="IPR002505">
    <property type="entry name" value="PTA_PTB"/>
</dbReference>
<evidence type="ECO:0000256" key="12">
    <source>
        <dbReference type="ARBA" id="ARBA00049955"/>
    </source>
</evidence>
<comment type="domain">
    <text evidence="13">The N-terminal region seems to be important for proper quaternary structure. The C-terminal region contains the substrate-binding site.</text>
</comment>
<dbReference type="InterPro" id="IPR050500">
    <property type="entry name" value="Phos_Acetyltrans/Butyryltrans"/>
</dbReference>
<evidence type="ECO:0000256" key="4">
    <source>
        <dbReference type="ARBA" id="ARBA00008756"/>
    </source>
</evidence>
<keyword evidence="10 13" id="KW-0012">Acyltransferase</keyword>
<dbReference type="Pfam" id="PF07085">
    <property type="entry name" value="DRTGG"/>
    <property type="match status" value="1"/>
</dbReference>
<dbReference type="NCBIfam" id="NF004167">
    <property type="entry name" value="PRK05632.1"/>
    <property type="match status" value="1"/>
</dbReference>
<dbReference type="Gene3D" id="3.40.50.300">
    <property type="entry name" value="P-loop containing nucleotide triphosphate hydrolases"/>
    <property type="match status" value="1"/>
</dbReference>